<organism evidence="3 4">
    <name type="scientific">Flavisphingopyxis soli</name>
    <dbReference type="NCBI Taxonomy" id="2601267"/>
    <lineage>
        <taxon>Bacteria</taxon>
        <taxon>Pseudomonadati</taxon>
        <taxon>Pseudomonadota</taxon>
        <taxon>Alphaproteobacteria</taxon>
        <taxon>Sphingomonadales</taxon>
        <taxon>Sphingopyxidaceae</taxon>
        <taxon>Flavisphingopyxis</taxon>
    </lineage>
</organism>
<sequence length="650" mass="70116">MIQMLKKTVRAMRRLARDEGGNTLIITAFLLFPMIGMIGSGVDMSRAYMVKTRLQSACDAGVLAGRKAMGQVGSYNTAAQSKANTMFNFNFNGDGVKVTNTSFTTAANTEGQVNGNASTKLPTLIMKTFGYTNFDLTVTCSAELQIANADIMFVLDTTGSMAWCPNGSSSCNGGSGSRIAGIREAVADFHKTIAAAVTNDTETRIRYGFVPYSSSVNVSGLIAAGQFPASYLANSHTYQTRLAVYDTPVYTVSSTTNVGSAQTQVYNSGADISSNQCNDYADNNYPSSGTNPLILSGSKPGTVRERIYYNPEWGYSGAPDKKGNTRSCRRTYQDRDVNYVSGGFSWTKWRYTADPISTVGIKTGSTQIATGTAGTVTTAGVYDPVDLLTAPGAKGIISTNSTWQGCIEERATVRNFAMSPVPSGATDLDINSAPTSEATRWKPLWEHVEYYRYNNLTSVDSTTTLNSVNANCPETMREFTAVDTVNATTVPTWLTNYLDSLQPSGSTYHDIGMIWGARLGSPRGIFKSIVDDGVTKSVSRHIIFMTDGEMAPTTTTYSSYGQEIYDNRVAPSGTNNSTLTDYHSNRFLAACEAAKAEGYMIWTVSFGTGMTDNLRKCSSDNRAYESSSTTALKDAFKAIASQIADLRLNK</sequence>
<keyword evidence="1" id="KW-1133">Transmembrane helix</keyword>
<keyword evidence="4" id="KW-1185">Reference proteome</keyword>
<evidence type="ECO:0000313" key="4">
    <source>
        <dbReference type="Proteomes" id="UP000321129"/>
    </source>
</evidence>
<dbReference type="Gene3D" id="3.40.50.410">
    <property type="entry name" value="von Willebrand factor, type A domain"/>
    <property type="match status" value="2"/>
</dbReference>
<feature type="domain" description="Putative Flp pilus-assembly TadG-like N-terminal" evidence="2">
    <location>
        <begin position="21"/>
        <end position="65"/>
    </location>
</feature>
<evidence type="ECO:0000313" key="3">
    <source>
        <dbReference type="EMBL" id="TXC69087.1"/>
    </source>
</evidence>
<dbReference type="SUPFAM" id="SSF53300">
    <property type="entry name" value="vWA-like"/>
    <property type="match status" value="1"/>
</dbReference>
<dbReference type="Pfam" id="PF13400">
    <property type="entry name" value="Tad"/>
    <property type="match status" value="1"/>
</dbReference>
<dbReference type="RefSeq" id="WP_147123042.1">
    <property type="nucleotide sequence ID" value="NZ_VOPY01000002.1"/>
</dbReference>
<proteinExistence type="predicted"/>
<keyword evidence="1" id="KW-0472">Membrane</keyword>
<evidence type="ECO:0000259" key="2">
    <source>
        <dbReference type="Pfam" id="PF13400"/>
    </source>
</evidence>
<protein>
    <submittedName>
        <fullName evidence="3">TadE/TadG family protein</fullName>
    </submittedName>
</protein>
<feature type="transmembrane region" description="Helical" evidence="1">
    <location>
        <begin position="21"/>
        <end position="42"/>
    </location>
</feature>
<dbReference type="EMBL" id="VOPY01000002">
    <property type="protein sequence ID" value="TXC69087.1"/>
    <property type="molecule type" value="Genomic_DNA"/>
</dbReference>
<reference evidence="3 4" key="1">
    <citation type="submission" date="2019-08" db="EMBL/GenBank/DDBJ databases">
        <title>Sphingorhabdus soil sp. nov., isolated from arctic soil.</title>
        <authorList>
            <person name="Liu Y."/>
        </authorList>
    </citation>
    <scope>NUCLEOTIDE SEQUENCE [LARGE SCALE GENOMIC DNA]</scope>
    <source>
        <strain evidence="3 4">D-2Q-5-6</strain>
    </source>
</reference>
<accession>A0A5C6U7V0</accession>
<keyword evidence="1" id="KW-0812">Transmembrane</keyword>
<gene>
    <name evidence="3" type="ORF">FSZ31_09145</name>
</gene>
<dbReference type="InterPro" id="IPR036465">
    <property type="entry name" value="vWFA_dom_sf"/>
</dbReference>
<dbReference type="InterPro" id="IPR028087">
    <property type="entry name" value="Tad_N"/>
</dbReference>
<name>A0A5C6U7V0_9SPHN</name>
<dbReference type="OrthoDB" id="7522752at2"/>
<dbReference type="AlphaFoldDB" id="A0A5C6U7V0"/>
<evidence type="ECO:0000256" key="1">
    <source>
        <dbReference type="SAM" id="Phobius"/>
    </source>
</evidence>
<comment type="caution">
    <text evidence="3">The sequence shown here is derived from an EMBL/GenBank/DDBJ whole genome shotgun (WGS) entry which is preliminary data.</text>
</comment>
<dbReference type="Proteomes" id="UP000321129">
    <property type="component" value="Unassembled WGS sequence"/>
</dbReference>